<evidence type="ECO:0000313" key="1">
    <source>
        <dbReference type="EMBL" id="GAA4493476.1"/>
    </source>
</evidence>
<keyword evidence="2" id="KW-1185">Reference proteome</keyword>
<proteinExistence type="predicted"/>
<dbReference type="Proteomes" id="UP001500503">
    <property type="component" value="Unassembled WGS sequence"/>
</dbReference>
<comment type="caution">
    <text evidence="1">The sequence shown here is derived from an EMBL/GenBank/DDBJ whole genome shotgun (WGS) entry which is preliminary data.</text>
</comment>
<gene>
    <name evidence="1" type="ORF">GCM10023191_030990</name>
</gene>
<name>A0ABP8PW99_9ACTN</name>
<evidence type="ECO:0000313" key="2">
    <source>
        <dbReference type="Proteomes" id="UP001500503"/>
    </source>
</evidence>
<dbReference type="EMBL" id="BAABHF010000019">
    <property type="protein sequence ID" value="GAA4493476.1"/>
    <property type="molecule type" value="Genomic_DNA"/>
</dbReference>
<sequence length="331" mass="36933">MLGAVVAVLLVLSASLPDYGKNLSLNLGADLIGTIIVLFAVSPFMARVEGQRETVRDGFDRGGFIKRASDARREILILELWTDLLQGTYQDRFLESLREALRQQVKIKMLLLSPDARAAEQRADELLRQTNVVGDILDNLRVLHEFVHTGIPEVHRHNIDVRVYSALPPVQMYQVDTQVTVSFYPVNVTSWNATQYLTSPDSQLGKFVGDKFDELWKAGSTRSLDQFWKTTIIVDSGADRQTYDVGFVMSEEDTFISGQPIIAANAENGISGLVVRTFDDNVTGEQIGRGPFSLVTLEPSTEDYATVHNLFSRKYGEDNHVILKLVGGRKN</sequence>
<reference evidence="2" key="1">
    <citation type="journal article" date="2019" name="Int. J. Syst. Evol. Microbiol.">
        <title>The Global Catalogue of Microorganisms (GCM) 10K type strain sequencing project: providing services to taxonomists for standard genome sequencing and annotation.</title>
        <authorList>
            <consortium name="The Broad Institute Genomics Platform"/>
            <consortium name="The Broad Institute Genome Sequencing Center for Infectious Disease"/>
            <person name="Wu L."/>
            <person name="Ma J."/>
        </authorList>
    </citation>
    <scope>NUCLEOTIDE SEQUENCE [LARGE SCALE GENOMIC DNA]</scope>
    <source>
        <strain evidence="2">JCM 17933</strain>
    </source>
</reference>
<accession>A0ABP8PW99</accession>
<organism evidence="1 2">
    <name type="scientific">Actinoallomurus oryzae</name>
    <dbReference type="NCBI Taxonomy" id="502180"/>
    <lineage>
        <taxon>Bacteria</taxon>
        <taxon>Bacillati</taxon>
        <taxon>Actinomycetota</taxon>
        <taxon>Actinomycetes</taxon>
        <taxon>Streptosporangiales</taxon>
        <taxon>Thermomonosporaceae</taxon>
        <taxon>Actinoallomurus</taxon>
    </lineage>
</organism>
<protein>
    <submittedName>
        <fullName evidence="1">Uncharacterized protein</fullName>
    </submittedName>
</protein>